<dbReference type="InterPro" id="IPR002204">
    <property type="entry name" value="3-OH-isobutyrate_DH-rel_CS"/>
</dbReference>
<feature type="domain" description="6-phosphogluconate dehydrogenase NADP-binding" evidence="5">
    <location>
        <begin position="6"/>
        <end position="167"/>
    </location>
</feature>
<keyword evidence="2" id="KW-0560">Oxidoreductase</keyword>
<evidence type="ECO:0000256" key="4">
    <source>
        <dbReference type="PIRSR" id="PIRSR000103-1"/>
    </source>
</evidence>
<protein>
    <submittedName>
        <fullName evidence="7">Probable 6-phosphogluconate dehydrogenase protein</fullName>
    </submittedName>
</protein>
<dbReference type="OrthoDB" id="9812907at2"/>
<dbReference type="GO" id="GO:0016054">
    <property type="term" value="P:organic acid catabolic process"/>
    <property type="evidence" value="ECO:0007669"/>
    <property type="project" value="UniProtKB-ARBA"/>
</dbReference>
<evidence type="ECO:0000256" key="1">
    <source>
        <dbReference type="ARBA" id="ARBA00009080"/>
    </source>
</evidence>
<dbReference type="GO" id="GO:0051287">
    <property type="term" value="F:NAD binding"/>
    <property type="evidence" value="ECO:0007669"/>
    <property type="project" value="InterPro"/>
</dbReference>
<evidence type="ECO:0000256" key="3">
    <source>
        <dbReference type="ARBA" id="ARBA00023027"/>
    </source>
</evidence>
<gene>
    <name evidence="7" type="ORF">SSE37_01045</name>
</gene>
<dbReference type="eggNOG" id="COG2084">
    <property type="taxonomic scope" value="Bacteria"/>
</dbReference>
<keyword evidence="3" id="KW-0520">NAD</keyword>
<evidence type="ECO:0000259" key="6">
    <source>
        <dbReference type="Pfam" id="PF14833"/>
    </source>
</evidence>
<feature type="active site" evidence="4">
    <location>
        <position position="176"/>
    </location>
</feature>
<dbReference type="InterPro" id="IPR029154">
    <property type="entry name" value="HIBADH-like_NADP-bd"/>
</dbReference>
<evidence type="ECO:0000259" key="5">
    <source>
        <dbReference type="Pfam" id="PF03446"/>
    </source>
</evidence>
<dbReference type="InterPro" id="IPR013328">
    <property type="entry name" value="6PGD_dom2"/>
</dbReference>
<comment type="caution">
    <text evidence="7">The sequence shown here is derived from an EMBL/GenBank/DDBJ whole genome shotgun (WGS) entry which is preliminary data.</text>
</comment>
<dbReference type="PANTHER" id="PTHR43060:SF15">
    <property type="entry name" value="3-HYDROXYISOBUTYRATE DEHYDROGENASE-LIKE 1, MITOCHONDRIAL-RELATED"/>
    <property type="match status" value="1"/>
</dbReference>
<evidence type="ECO:0000256" key="2">
    <source>
        <dbReference type="ARBA" id="ARBA00023002"/>
    </source>
</evidence>
<dbReference type="Pfam" id="PF14833">
    <property type="entry name" value="NAD_binding_11"/>
    <property type="match status" value="1"/>
</dbReference>
<dbReference type="GO" id="GO:0016491">
    <property type="term" value="F:oxidoreductase activity"/>
    <property type="evidence" value="ECO:0007669"/>
    <property type="project" value="UniProtKB-KW"/>
</dbReference>
<dbReference type="PROSITE" id="PS00895">
    <property type="entry name" value="3_HYDROXYISOBUT_DH"/>
    <property type="match status" value="1"/>
</dbReference>
<dbReference type="SUPFAM" id="SSF51735">
    <property type="entry name" value="NAD(P)-binding Rossmann-fold domains"/>
    <property type="match status" value="1"/>
</dbReference>
<accession>A3K497</accession>
<evidence type="ECO:0000313" key="8">
    <source>
        <dbReference type="Proteomes" id="UP000005713"/>
    </source>
</evidence>
<dbReference type="Gene3D" id="3.40.50.720">
    <property type="entry name" value="NAD(P)-binding Rossmann-like Domain"/>
    <property type="match status" value="1"/>
</dbReference>
<dbReference type="GO" id="GO:0050661">
    <property type="term" value="F:NADP binding"/>
    <property type="evidence" value="ECO:0007669"/>
    <property type="project" value="InterPro"/>
</dbReference>
<feature type="domain" description="3-hydroxyisobutyrate dehydrogenase-like NAD-binding" evidence="6">
    <location>
        <begin position="170"/>
        <end position="289"/>
    </location>
</feature>
<dbReference type="PIRSF" id="PIRSF000103">
    <property type="entry name" value="HIBADH"/>
    <property type="match status" value="1"/>
</dbReference>
<dbReference type="RefSeq" id="WP_005859417.1">
    <property type="nucleotide sequence ID" value="NZ_AAYA01000007.1"/>
</dbReference>
<dbReference type="Pfam" id="PF03446">
    <property type="entry name" value="NAD_binding_2"/>
    <property type="match status" value="1"/>
</dbReference>
<dbReference type="Proteomes" id="UP000005713">
    <property type="component" value="Unassembled WGS sequence"/>
</dbReference>
<dbReference type="EMBL" id="AAYA01000007">
    <property type="protein sequence ID" value="EBA07796.1"/>
    <property type="molecule type" value="Genomic_DNA"/>
</dbReference>
<dbReference type="AlphaFoldDB" id="A3K497"/>
<reference evidence="7 8" key="1">
    <citation type="submission" date="2006-06" db="EMBL/GenBank/DDBJ databases">
        <authorList>
            <person name="Moran M.A."/>
            <person name="Ferriera S."/>
            <person name="Johnson J."/>
            <person name="Kravitz S."/>
            <person name="Beeson K."/>
            <person name="Sutton G."/>
            <person name="Rogers Y.-H."/>
            <person name="Friedman R."/>
            <person name="Frazier M."/>
            <person name="Venter J.C."/>
        </authorList>
    </citation>
    <scope>NUCLEOTIDE SEQUENCE [LARGE SCALE GENOMIC DNA]</scope>
    <source>
        <strain evidence="7 8">E-37</strain>
    </source>
</reference>
<dbReference type="InterPro" id="IPR008927">
    <property type="entry name" value="6-PGluconate_DH-like_C_sf"/>
</dbReference>
<name>A3K497_SAGS3</name>
<dbReference type="PANTHER" id="PTHR43060">
    <property type="entry name" value="3-HYDROXYISOBUTYRATE DEHYDROGENASE-LIKE 1, MITOCHONDRIAL-RELATED"/>
    <property type="match status" value="1"/>
</dbReference>
<proteinExistence type="inferred from homology"/>
<comment type="similarity">
    <text evidence="1">Belongs to the HIBADH-related family.</text>
</comment>
<organism evidence="7 8">
    <name type="scientific">Sagittula stellata (strain ATCC 700073 / DSM 11524 / E-37)</name>
    <dbReference type="NCBI Taxonomy" id="388399"/>
    <lineage>
        <taxon>Bacteria</taxon>
        <taxon>Pseudomonadati</taxon>
        <taxon>Pseudomonadota</taxon>
        <taxon>Alphaproteobacteria</taxon>
        <taxon>Rhodobacterales</taxon>
        <taxon>Roseobacteraceae</taxon>
        <taxon>Sagittula</taxon>
    </lineage>
</organism>
<dbReference type="InterPro" id="IPR015815">
    <property type="entry name" value="HIBADH-related"/>
</dbReference>
<evidence type="ECO:0000313" key="7">
    <source>
        <dbReference type="EMBL" id="EBA07796.1"/>
    </source>
</evidence>
<dbReference type="Gene3D" id="1.10.1040.10">
    <property type="entry name" value="N-(1-d-carboxylethyl)-l-norvaline Dehydrogenase, domain 2"/>
    <property type="match status" value="1"/>
</dbReference>
<dbReference type="InterPro" id="IPR036291">
    <property type="entry name" value="NAD(P)-bd_dom_sf"/>
</dbReference>
<dbReference type="SUPFAM" id="SSF48179">
    <property type="entry name" value="6-phosphogluconate dehydrogenase C-terminal domain-like"/>
    <property type="match status" value="1"/>
</dbReference>
<sequence>MQDKLIGFIGLGNMGTAMARHLVRGGFEVLAYDIDAEKRAAFAEETGMRNPATVAELAEATVLLTMLPNGAIVRKVLDEGGEAGLLGQMQPGTLMIDTTSSPPEATRELAAVLNARGCHLVDAPVSGARAGAEAADLVFMIGCDDDAVLERTRAVLSCLGNRLFHLGPVGAGHAMKALNNYVSAAGYVAAAEAMIIGTEVGLDPAQIVDVLNVSTGRNFSTEVSMPRILRGDFERRFTLELYTKDVRIAANLGDRAGVTAPLTHLVHDRFAAARDAVGPDLDHTEAYEYWSRKPEADA</sequence>
<dbReference type="InterPro" id="IPR006115">
    <property type="entry name" value="6PGDH_NADP-bd"/>
</dbReference>
<keyword evidence="8" id="KW-1185">Reference proteome</keyword>